<dbReference type="GeneID" id="88765392"/>
<feature type="region of interest" description="Disordered" evidence="1">
    <location>
        <begin position="87"/>
        <end position="133"/>
    </location>
</feature>
<gene>
    <name evidence="3" type="ORF">CWATWH0003_1611</name>
</gene>
<keyword evidence="2" id="KW-1133">Transmembrane helix</keyword>
<name>G5J278_CROWT</name>
<dbReference type="RefSeq" id="WP_007310014.1">
    <property type="nucleotide sequence ID" value="NZ_AESD01000247.1"/>
</dbReference>
<evidence type="ECO:0000256" key="2">
    <source>
        <dbReference type="SAM" id="Phobius"/>
    </source>
</evidence>
<sequence>MTHPKHSNSSFRYLIAGLKPLASVKVWGSVGIMALVAMVLWQYSLHPEWLGNDQGTASSIDGEFEGEVGNNVDIGVTIQDLEENRLDSSSIPVAPPELQNNPLDQLTPDTNQSNPFLSPSVDGNNPEMKQKQAPSIKFEPLMPSVKNLGSLFPPLQPSKNRSKPIEIPDDLENVETSPENPALENALQEVFSQDLPEVNPSNISPKNNQQPSPNRNRPAQPNYQTSPASGRNNPYFNQPQTQPNNSYPYTSPQPYSQPYGNGSAPAPVPAYPPSVQSPNTYPTVNSNPNFPNTPNQNQPTENYGIQPPQVDQYGNVTN</sequence>
<feature type="region of interest" description="Disordered" evidence="1">
    <location>
        <begin position="196"/>
        <end position="318"/>
    </location>
</feature>
<evidence type="ECO:0000313" key="3">
    <source>
        <dbReference type="EMBL" id="EHJ13695.1"/>
    </source>
</evidence>
<dbReference type="AlphaFoldDB" id="G5J278"/>
<accession>G5J278</accession>
<dbReference type="EMBL" id="AESD01000247">
    <property type="protein sequence ID" value="EHJ13695.1"/>
    <property type="molecule type" value="Genomic_DNA"/>
</dbReference>
<feature type="compositionally biased region" description="Polar residues" evidence="1">
    <location>
        <begin position="98"/>
        <end position="123"/>
    </location>
</feature>
<dbReference type="PATRIC" id="fig|423471.3.peg.1502"/>
<feature type="compositionally biased region" description="Low complexity" evidence="1">
    <location>
        <begin position="199"/>
        <end position="222"/>
    </location>
</feature>
<proteinExistence type="predicted"/>
<evidence type="ECO:0000313" key="4">
    <source>
        <dbReference type="Proteomes" id="UP000003477"/>
    </source>
</evidence>
<keyword evidence="2" id="KW-0472">Membrane</keyword>
<feature type="compositionally biased region" description="Low complexity" evidence="1">
    <location>
        <begin position="243"/>
        <end position="265"/>
    </location>
</feature>
<organism evidence="3 4">
    <name type="scientific">Crocosphaera watsonii WH 0003</name>
    <dbReference type="NCBI Taxonomy" id="423471"/>
    <lineage>
        <taxon>Bacteria</taxon>
        <taxon>Bacillati</taxon>
        <taxon>Cyanobacteriota</taxon>
        <taxon>Cyanophyceae</taxon>
        <taxon>Oscillatoriophycideae</taxon>
        <taxon>Chroococcales</taxon>
        <taxon>Aphanothecaceae</taxon>
        <taxon>Crocosphaera</taxon>
    </lineage>
</organism>
<reference evidence="3 4" key="1">
    <citation type="journal article" date="2011" name="Front. Microbiol.">
        <title>Two Strains of Crocosphaera watsonii with Highly Conserved Genomes are Distinguished by Strain-Specific Features.</title>
        <authorList>
            <person name="Bench S.R."/>
            <person name="Ilikchyan I.N."/>
            <person name="Tripp H.J."/>
            <person name="Zehr J.P."/>
        </authorList>
    </citation>
    <scope>NUCLEOTIDE SEQUENCE [LARGE SCALE GENOMIC DNA]</scope>
    <source>
        <strain evidence="3 4">WH 0003</strain>
    </source>
</reference>
<feature type="compositionally biased region" description="Low complexity" evidence="1">
    <location>
        <begin position="273"/>
        <end position="302"/>
    </location>
</feature>
<evidence type="ECO:0000256" key="1">
    <source>
        <dbReference type="SAM" id="MobiDB-lite"/>
    </source>
</evidence>
<feature type="compositionally biased region" description="Polar residues" evidence="1">
    <location>
        <begin position="223"/>
        <end position="242"/>
    </location>
</feature>
<comment type="caution">
    <text evidence="3">The sequence shown here is derived from an EMBL/GenBank/DDBJ whole genome shotgun (WGS) entry which is preliminary data.</text>
</comment>
<dbReference type="Proteomes" id="UP000003477">
    <property type="component" value="Unassembled WGS sequence"/>
</dbReference>
<protein>
    <submittedName>
        <fullName evidence="3">Uncharacterized protein</fullName>
    </submittedName>
</protein>
<feature type="transmembrane region" description="Helical" evidence="2">
    <location>
        <begin position="21"/>
        <end position="43"/>
    </location>
</feature>
<keyword evidence="2" id="KW-0812">Transmembrane</keyword>